<organism evidence="2 3">
    <name type="scientific">Anabaenopsis circularis NIES-21</name>
    <dbReference type="NCBI Taxonomy" id="1085406"/>
    <lineage>
        <taxon>Bacteria</taxon>
        <taxon>Bacillati</taxon>
        <taxon>Cyanobacteriota</taxon>
        <taxon>Cyanophyceae</taxon>
        <taxon>Nostocales</taxon>
        <taxon>Nodulariaceae</taxon>
        <taxon>Anabaenopsis</taxon>
    </lineage>
</organism>
<protein>
    <submittedName>
        <fullName evidence="2">Uncharacterized protein</fullName>
    </submittedName>
</protein>
<proteinExistence type="predicted"/>
<evidence type="ECO:0000313" key="2">
    <source>
        <dbReference type="EMBL" id="BAY18661.1"/>
    </source>
</evidence>
<keyword evidence="1" id="KW-0472">Membrane</keyword>
<feature type="transmembrane region" description="Helical" evidence="1">
    <location>
        <begin position="50"/>
        <end position="73"/>
    </location>
</feature>
<dbReference type="Proteomes" id="UP000218287">
    <property type="component" value="Chromosome"/>
</dbReference>
<gene>
    <name evidence="2" type="ORF">NIES21_45090</name>
</gene>
<feature type="transmembrane region" description="Helical" evidence="1">
    <location>
        <begin position="106"/>
        <end position="125"/>
    </location>
</feature>
<keyword evidence="1" id="KW-1133">Transmembrane helix</keyword>
<evidence type="ECO:0000256" key="1">
    <source>
        <dbReference type="SAM" id="Phobius"/>
    </source>
</evidence>
<name>A0A1Z4GMB6_9CYAN</name>
<dbReference type="AlphaFoldDB" id="A0A1Z4GMB6"/>
<keyword evidence="1" id="KW-0812">Transmembrane</keyword>
<reference evidence="2 3" key="1">
    <citation type="submission" date="2017-06" db="EMBL/GenBank/DDBJ databases">
        <title>Genome sequencing of cyanobaciteial culture collection at National Institute for Environmental Studies (NIES).</title>
        <authorList>
            <person name="Hirose Y."/>
            <person name="Shimura Y."/>
            <person name="Fujisawa T."/>
            <person name="Nakamura Y."/>
            <person name="Kawachi M."/>
        </authorList>
    </citation>
    <scope>NUCLEOTIDE SEQUENCE [LARGE SCALE GENOMIC DNA]</scope>
    <source>
        <strain evidence="2 3">NIES-21</strain>
    </source>
</reference>
<feature type="transmembrane region" description="Helical" evidence="1">
    <location>
        <begin position="137"/>
        <end position="157"/>
    </location>
</feature>
<sequence>MNGVNINLYLLLENLFFLTVATSLTGILSRVWKHTKPYTLPLPFPWWYKWWFLSIQLLGVLLPLPIMLLWGVWLKHSTVLAVLGWYFIILGLQILFEVVTLRKLQNVVWVLVPYIYLPYRFWQLYEGSTLLGSEPELLWVRYLLIFEMVLWIVNYAIDVSQLPRLFRWEVDSTSLTANS</sequence>
<feature type="transmembrane region" description="Helical" evidence="1">
    <location>
        <begin position="6"/>
        <end position="29"/>
    </location>
</feature>
<evidence type="ECO:0000313" key="3">
    <source>
        <dbReference type="Proteomes" id="UP000218287"/>
    </source>
</evidence>
<keyword evidence="3" id="KW-1185">Reference proteome</keyword>
<feature type="transmembrane region" description="Helical" evidence="1">
    <location>
        <begin position="79"/>
        <end position="99"/>
    </location>
</feature>
<accession>A0A1Z4GMB6</accession>
<dbReference type="EMBL" id="AP018174">
    <property type="protein sequence ID" value="BAY18661.1"/>
    <property type="molecule type" value="Genomic_DNA"/>
</dbReference>